<sequence length="208" mass="21705">MESGIAKHMCEICVARDCFVVIIAQKTLGTDVSLFYSFGLSMGYHGYSAGRGVDPAGGAPGGGLAFVVVSSRRIPILVLLARVVLATVVVPRSSFVANVEEGILQRSVLECKHTAAPPQSQGGSSRGRSFPVQQQRLGEPQFRPFHQPGPSRFGQSSQPQFSGPQFAQMNAMMREQAEGTPGGGVIAGYHGYSTVRGVDPAGGAPGGG</sequence>
<dbReference type="Proteomes" id="UP000250235">
    <property type="component" value="Unassembled WGS sequence"/>
</dbReference>
<accession>A0A2Z7DB84</accession>
<evidence type="ECO:0000313" key="3">
    <source>
        <dbReference type="Proteomes" id="UP000250235"/>
    </source>
</evidence>
<feature type="region of interest" description="Disordered" evidence="1">
    <location>
        <begin position="140"/>
        <end position="163"/>
    </location>
</feature>
<proteinExistence type="predicted"/>
<evidence type="ECO:0000313" key="2">
    <source>
        <dbReference type="EMBL" id="KZV54638.1"/>
    </source>
</evidence>
<dbReference type="AlphaFoldDB" id="A0A2Z7DB84"/>
<keyword evidence="3" id="KW-1185">Reference proteome</keyword>
<reference evidence="2 3" key="1">
    <citation type="journal article" date="2015" name="Proc. Natl. Acad. Sci. U.S.A.">
        <title>The resurrection genome of Boea hygrometrica: A blueprint for survival of dehydration.</title>
        <authorList>
            <person name="Xiao L."/>
            <person name="Yang G."/>
            <person name="Zhang L."/>
            <person name="Yang X."/>
            <person name="Zhao S."/>
            <person name="Ji Z."/>
            <person name="Zhou Q."/>
            <person name="Hu M."/>
            <person name="Wang Y."/>
            <person name="Chen M."/>
            <person name="Xu Y."/>
            <person name="Jin H."/>
            <person name="Xiao X."/>
            <person name="Hu G."/>
            <person name="Bao F."/>
            <person name="Hu Y."/>
            <person name="Wan P."/>
            <person name="Li L."/>
            <person name="Deng X."/>
            <person name="Kuang T."/>
            <person name="Xiang C."/>
            <person name="Zhu J.K."/>
            <person name="Oliver M.J."/>
            <person name="He Y."/>
        </authorList>
    </citation>
    <scope>NUCLEOTIDE SEQUENCE [LARGE SCALE GENOMIC DNA]</scope>
    <source>
        <strain evidence="3">cv. XS01</strain>
    </source>
</reference>
<protein>
    <submittedName>
        <fullName evidence="2">Uncharacterized protein</fullName>
    </submittedName>
</protein>
<organism evidence="2 3">
    <name type="scientific">Dorcoceras hygrometricum</name>
    <dbReference type="NCBI Taxonomy" id="472368"/>
    <lineage>
        <taxon>Eukaryota</taxon>
        <taxon>Viridiplantae</taxon>
        <taxon>Streptophyta</taxon>
        <taxon>Embryophyta</taxon>
        <taxon>Tracheophyta</taxon>
        <taxon>Spermatophyta</taxon>
        <taxon>Magnoliopsida</taxon>
        <taxon>eudicotyledons</taxon>
        <taxon>Gunneridae</taxon>
        <taxon>Pentapetalae</taxon>
        <taxon>asterids</taxon>
        <taxon>lamiids</taxon>
        <taxon>Lamiales</taxon>
        <taxon>Gesneriaceae</taxon>
        <taxon>Didymocarpoideae</taxon>
        <taxon>Trichosporeae</taxon>
        <taxon>Loxocarpinae</taxon>
        <taxon>Dorcoceras</taxon>
    </lineage>
</organism>
<gene>
    <name evidence="2" type="ORF">F511_02672</name>
</gene>
<dbReference type="EMBL" id="KQ989516">
    <property type="protein sequence ID" value="KZV54638.1"/>
    <property type="molecule type" value="Genomic_DNA"/>
</dbReference>
<name>A0A2Z7DB84_9LAMI</name>
<evidence type="ECO:0000256" key="1">
    <source>
        <dbReference type="SAM" id="MobiDB-lite"/>
    </source>
</evidence>
<feature type="compositionally biased region" description="Low complexity" evidence="1">
    <location>
        <begin position="148"/>
        <end position="163"/>
    </location>
</feature>